<reference evidence="4" key="1">
    <citation type="submission" date="2016-10" db="EMBL/GenBank/DDBJ databases">
        <authorList>
            <person name="Varghese N."/>
            <person name="Submissions S."/>
        </authorList>
    </citation>
    <scope>NUCLEOTIDE SEQUENCE [LARGE SCALE GENOMIC DNA]</scope>
    <source>
        <strain evidence="4">DSM 16471</strain>
    </source>
</reference>
<dbReference type="RefSeq" id="WP_245737206.1">
    <property type="nucleotide sequence ID" value="NZ_FNZN01000004.1"/>
</dbReference>
<evidence type="ECO:0000259" key="2">
    <source>
        <dbReference type="Pfam" id="PF07593"/>
    </source>
</evidence>
<dbReference type="STRING" id="228957.SAMN04488008_104430"/>
<dbReference type="SUPFAM" id="SSF69318">
    <property type="entry name" value="Integrin alpha N-terminal domain"/>
    <property type="match status" value="2"/>
</dbReference>
<dbReference type="Pfam" id="PF13517">
    <property type="entry name" value="FG-GAP_3"/>
    <property type="match status" value="4"/>
</dbReference>
<keyword evidence="1" id="KW-0732">Signal</keyword>
<dbReference type="InterPro" id="IPR013517">
    <property type="entry name" value="FG-GAP"/>
</dbReference>
<keyword evidence="4" id="KW-1185">Reference proteome</keyword>
<organism evidence="3 4">
    <name type="scientific">Maribacter orientalis</name>
    <dbReference type="NCBI Taxonomy" id="228957"/>
    <lineage>
        <taxon>Bacteria</taxon>
        <taxon>Pseudomonadati</taxon>
        <taxon>Bacteroidota</taxon>
        <taxon>Flavobacteriia</taxon>
        <taxon>Flavobacteriales</taxon>
        <taxon>Flavobacteriaceae</taxon>
        <taxon>Maribacter</taxon>
    </lineage>
</organism>
<dbReference type="Gene3D" id="2.130.10.130">
    <property type="entry name" value="Integrin alpha, N-terminal"/>
    <property type="match status" value="4"/>
</dbReference>
<name>A0A1H7S0A8_9FLAO</name>
<dbReference type="PANTHER" id="PTHR16026:SF0">
    <property type="entry name" value="CARTILAGE ACIDIC PROTEIN 1"/>
    <property type="match status" value="1"/>
</dbReference>
<dbReference type="InterPro" id="IPR028994">
    <property type="entry name" value="Integrin_alpha_N"/>
</dbReference>
<evidence type="ECO:0000256" key="1">
    <source>
        <dbReference type="ARBA" id="ARBA00022729"/>
    </source>
</evidence>
<dbReference type="EMBL" id="FNZN01000004">
    <property type="protein sequence ID" value="SEL65057.1"/>
    <property type="molecule type" value="Genomic_DNA"/>
</dbReference>
<gene>
    <name evidence="3" type="ORF">SAMN04488008_104430</name>
</gene>
<sequence length="1129" mass="126204">MKKSIPFWDRFFTFKQMAKNLVSLIFILFLLLQSCTNKTKKNDTTSKLEADEKASLFTLLPEGETNISFQNTLKEGLNANVLVYEYLYNGGGVATGDFNGDGLQDLYFSSNMGENKFYINEGGFKFKDVTATSKVEGRPGPWKTGITSADVNGDGKLDLYLCYSGALPDVKRKNQLFINQGNDDNNIPIFNEQAEEYGLASAAFSNQGYFFDYDKDGDLDMLLLNHNPKSLPVLNEVSTIEFLKKDDTLQGTRLFEQRENKFFDVTEKSGISGSALTYGLGIAISDINNDGWQDFYVSNDYTVPDYLYINNKNGTFTDQLGSQMGHTSHFSMGNNVADINNDGLQDIFTLDMLPKNNKRQKLLLSPDNYEKFDLNIRSGFHHQYMRNMLQLNNGDNTFSEIGQLSGISNTDWSWAPLFADFDNDGLKDLFITNGYYRDYTNLDFINYMEDFVQSKGRLQRQDVLELIKKMPASDLTNFYYTNTDGINFKDNTANAGIDQPANSNGAIYADLDNDGDLDLVVNNINKPAFIYRNDSSKKNNTFLNIELKGENKNTNGIGTKISAFSNGHIQVVEQMPTQGYLSTVSSILHFGFGENAKIDSLLVEWNSGKKETLNDISANKLLVIEERNASTSKSELVKSDKLFAKTESLINFKHKSSTINDFKRQSLLLKQLSHDGPAMAKADLNNDGLEDIIVGGGVGQAPGLFFQTKSNKFIQKVIPDFELDKNNFDTDIAVFDANADDNLDIYIASGGYHDFSETDPKLQDRLYLGNGKGDFIKTESALPIMKVSTGTVSVSDINNDSFIDIFIGGYVIPGRYPEIPRSFILINDGKGNYTDQTKDIQPALENPGMITDAAWADMDGDKIEDLVVLGEWAPISIYINKNGKLLNETNRFLKDPLSGLWTSLKLTDLNKDGKPDIIAGNIGTNTQFKLSLQTPAELYYSDFDNNGSIDPILNFYVEGKSYPYLTRDELLGQLSGLRQRFTSYEKYSDAGMSDLFNEAEIQNAKKLSSTHQETTVLLSTIEEKYEMATLPLQAQFSPISEILTTDLNKDGNIDILFLGNNDYYKLRIGKFDANYGTVLLSDGKGNFNYVTQSKSGLSIKGSNTHALLIDDNLIFTSYGLSTETYKLIK</sequence>
<protein>
    <submittedName>
        <fullName evidence="3">Repeat domain-containing protein</fullName>
    </submittedName>
</protein>
<evidence type="ECO:0000313" key="3">
    <source>
        <dbReference type="EMBL" id="SEL65057.1"/>
    </source>
</evidence>
<feature type="domain" description="ASPIC/UnbV" evidence="2">
    <location>
        <begin position="556"/>
        <end position="622"/>
    </location>
</feature>
<dbReference type="InterPro" id="IPR011519">
    <property type="entry name" value="UnbV_ASPIC"/>
</dbReference>
<evidence type="ECO:0000313" key="4">
    <source>
        <dbReference type="Proteomes" id="UP000198990"/>
    </source>
</evidence>
<proteinExistence type="predicted"/>
<dbReference type="PROSITE" id="PS51257">
    <property type="entry name" value="PROKAR_LIPOPROTEIN"/>
    <property type="match status" value="1"/>
</dbReference>
<dbReference type="Proteomes" id="UP000198990">
    <property type="component" value="Unassembled WGS sequence"/>
</dbReference>
<dbReference type="Pfam" id="PF07593">
    <property type="entry name" value="UnbV_ASPIC"/>
    <property type="match status" value="1"/>
</dbReference>
<accession>A0A1H7S0A8</accession>
<dbReference type="InterPro" id="IPR027039">
    <property type="entry name" value="Crtac1"/>
</dbReference>
<dbReference type="PANTHER" id="PTHR16026">
    <property type="entry name" value="CARTILAGE ACIDIC PROTEIN 1"/>
    <property type="match status" value="1"/>
</dbReference>
<dbReference type="AlphaFoldDB" id="A0A1H7S0A8"/>